<accession>A0A1I7Z374</accession>
<evidence type="ECO:0000256" key="1">
    <source>
        <dbReference type="ARBA" id="ARBA00004141"/>
    </source>
</evidence>
<dbReference type="Proteomes" id="UP000095287">
    <property type="component" value="Unplaced"/>
</dbReference>
<sequence length="98" mass="10685">MNYKQALGYNLLSAATCYVGFVFGVAIGDLDPTYASFIFALAAGMFLYISLCSMLSDMNEKSEEAMKKSTRAGLMTLGLQCAGLFTGLALMYYFGVYF</sequence>
<feature type="transmembrane region" description="Helical" evidence="6">
    <location>
        <begin position="72"/>
        <end position="94"/>
    </location>
</feature>
<evidence type="ECO:0000313" key="7">
    <source>
        <dbReference type="Proteomes" id="UP000095287"/>
    </source>
</evidence>
<evidence type="ECO:0000256" key="4">
    <source>
        <dbReference type="ARBA" id="ARBA00022989"/>
    </source>
</evidence>
<reference evidence="8" key="1">
    <citation type="submission" date="2016-11" db="UniProtKB">
        <authorList>
            <consortium name="WormBaseParasite"/>
        </authorList>
    </citation>
    <scope>IDENTIFICATION</scope>
</reference>
<feature type="transmembrane region" description="Helical" evidence="6">
    <location>
        <begin position="7"/>
        <end position="27"/>
    </location>
</feature>
<keyword evidence="7" id="KW-1185">Reference proteome</keyword>
<dbReference type="GO" id="GO:0005385">
    <property type="term" value="F:zinc ion transmembrane transporter activity"/>
    <property type="evidence" value="ECO:0007669"/>
    <property type="project" value="TreeGrafter"/>
</dbReference>
<keyword evidence="5 6" id="KW-0472">Membrane</keyword>
<dbReference type="AlphaFoldDB" id="A0A1I7Z374"/>
<feature type="transmembrane region" description="Helical" evidence="6">
    <location>
        <begin position="33"/>
        <end position="51"/>
    </location>
</feature>
<keyword evidence="3 6" id="KW-0812">Transmembrane</keyword>
<dbReference type="InterPro" id="IPR003689">
    <property type="entry name" value="ZIP"/>
</dbReference>
<evidence type="ECO:0000256" key="2">
    <source>
        <dbReference type="ARBA" id="ARBA00006939"/>
    </source>
</evidence>
<evidence type="ECO:0000256" key="5">
    <source>
        <dbReference type="ARBA" id="ARBA00023136"/>
    </source>
</evidence>
<keyword evidence="4 6" id="KW-1133">Transmembrane helix</keyword>
<dbReference type="GO" id="GO:0071578">
    <property type="term" value="P:zinc ion import across plasma membrane"/>
    <property type="evidence" value="ECO:0007669"/>
    <property type="project" value="TreeGrafter"/>
</dbReference>
<dbReference type="GO" id="GO:0140410">
    <property type="term" value="F:monoatomic cation:bicarbonate symporter activity"/>
    <property type="evidence" value="ECO:0007669"/>
    <property type="project" value="TreeGrafter"/>
</dbReference>
<organism evidence="7 8">
    <name type="scientific">Steinernema glaseri</name>
    <dbReference type="NCBI Taxonomy" id="37863"/>
    <lineage>
        <taxon>Eukaryota</taxon>
        <taxon>Metazoa</taxon>
        <taxon>Ecdysozoa</taxon>
        <taxon>Nematoda</taxon>
        <taxon>Chromadorea</taxon>
        <taxon>Rhabditida</taxon>
        <taxon>Tylenchina</taxon>
        <taxon>Panagrolaimomorpha</taxon>
        <taxon>Strongyloidoidea</taxon>
        <taxon>Steinernematidae</taxon>
        <taxon>Steinernema</taxon>
    </lineage>
</organism>
<dbReference type="PANTHER" id="PTHR12191">
    <property type="entry name" value="SOLUTE CARRIER FAMILY 39"/>
    <property type="match status" value="1"/>
</dbReference>
<dbReference type="PANTHER" id="PTHR12191:SF37">
    <property type="entry name" value="ZINC TRANSPORTER FOI"/>
    <property type="match status" value="1"/>
</dbReference>
<dbReference type="GO" id="GO:0030003">
    <property type="term" value="P:intracellular monoatomic cation homeostasis"/>
    <property type="evidence" value="ECO:0007669"/>
    <property type="project" value="TreeGrafter"/>
</dbReference>
<evidence type="ECO:0000256" key="3">
    <source>
        <dbReference type="ARBA" id="ARBA00022692"/>
    </source>
</evidence>
<dbReference type="WBParaSite" id="L893_g22157.t1">
    <property type="protein sequence ID" value="L893_g22157.t1"/>
    <property type="gene ID" value="L893_g22157"/>
</dbReference>
<evidence type="ECO:0000256" key="6">
    <source>
        <dbReference type="SAM" id="Phobius"/>
    </source>
</evidence>
<proteinExistence type="inferred from homology"/>
<dbReference type="Pfam" id="PF02535">
    <property type="entry name" value="Zip"/>
    <property type="match status" value="1"/>
</dbReference>
<comment type="subcellular location">
    <subcellularLocation>
        <location evidence="1">Membrane</location>
        <topology evidence="1">Multi-pass membrane protein</topology>
    </subcellularLocation>
</comment>
<evidence type="ECO:0000313" key="8">
    <source>
        <dbReference type="WBParaSite" id="L893_g22157.t1"/>
    </source>
</evidence>
<protein>
    <submittedName>
        <fullName evidence="8">DUF4199 domain-containing protein</fullName>
    </submittedName>
</protein>
<dbReference type="GO" id="GO:0005886">
    <property type="term" value="C:plasma membrane"/>
    <property type="evidence" value="ECO:0007669"/>
    <property type="project" value="TreeGrafter"/>
</dbReference>
<comment type="similarity">
    <text evidence="2">Belongs to the ZIP transporter (TC 2.A.5) family.</text>
</comment>
<name>A0A1I7Z374_9BILA</name>
<dbReference type="InterPro" id="IPR050799">
    <property type="entry name" value="ZIP_Transporter"/>
</dbReference>